<protein>
    <submittedName>
        <fullName evidence="1">Uncharacterized protein</fullName>
    </submittedName>
</protein>
<accession>A0ABM6FGT5</accession>
<proteinExistence type="predicted"/>
<keyword evidence="2" id="KW-1185">Reference proteome</keyword>
<name>A0ABM6FGT5_9BURK</name>
<sequence>MSENDFDIKLDELVDRSVGKLLTADSFDPSAFDALKEYLWQKGEGLQHEYCVSKQILRTLRSTVSAITSRAEYLPSVRQHLKLAREFDGMLDSLIAGETRATRTPGVPRVI</sequence>
<dbReference type="EMBL" id="CP017756">
    <property type="protein sequence ID" value="AOZ11166.1"/>
    <property type="molecule type" value="Genomic_DNA"/>
</dbReference>
<evidence type="ECO:0000313" key="2">
    <source>
        <dbReference type="Proteomes" id="UP000177515"/>
    </source>
</evidence>
<dbReference type="RefSeq" id="WP_071073779.1">
    <property type="nucleotide sequence ID" value="NZ_CP017756.1"/>
</dbReference>
<evidence type="ECO:0000313" key="1">
    <source>
        <dbReference type="EMBL" id="AOZ11166.1"/>
    </source>
</evidence>
<gene>
    <name evidence="1" type="ORF">BKK80_35015</name>
</gene>
<keyword evidence="1" id="KW-0614">Plasmid</keyword>
<reference evidence="1 2" key="1">
    <citation type="submission" date="2016-10" db="EMBL/GenBank/DDBJ databases">
        <title>Complete genome sequences of three Cupriavidus strains isolated from various Malaysian environments.</title>
        <authorList>
            <person name="Abdullah A.A.-A."/>
            <person name="Shafie N.A.H."/>
            <person name="Lau N.S."/>
        </authorList>
    </citation>
    <scope>NUCLEOTIDE SEQUENCE [LARGE SCALE GENOMIC DNA]</scope>
    <source>
        <strain evidence="1 2">USMAA1020</strain>
        <plasmid evidence="1 2">unnamed1</plasmid>
    </source>
</reference>
<geneLocation type="plasmid" evidence="1 2">
    <name>unnamed1</name>
</geneLocation>
<organism evidence="1 2">
    <name type="scientific">Cupriavidus malaysiensis</name>
    <dbReference type="NCBI Taxonomy" id="367825"/>
    <lineage>
        <taxon>Bacteria</taxon>
        <taxon>Pseudomonadati</taxon>
        <taxon>Pseudomonadota</taxon>
        <taxon>Betaproteobacteria</taxon>
        <taxon>Burkholderiales</taxon>
        <taxon>Burkholderiaceae</taxon>
        <taxon>Cupriavidus</taxon>
    </lineage>
</organism>
<dbReference type="Proteomes" id="UP000177515">
    <property type="component" value="Plasmid unnamed1"/>
</dbReference>